<dbReference type="InterPro" id="IPR003594">
    <property type="entry name" value="HATPase_dom"/>
</dbReference>
<organism evidence="3 4">
    <name type="scientific">Streptomyces cuspidosporus</name>
    <dbReference type="NCBI Taxonomy" id="66882"/>
    <lineage>
        <taxon>Bacteria</taxon>
        <taxon>Bacillati</taxon>
        <taxon>Actinomycetota</taxon>
        <taxon>Actinomycetes</taxon>
        <taxon>Kitasatosporales</taxon>
        <taxon>Streptomycetaceae</taxon>
        <taxon>Streptomyces</taxon>
    </lineage>
</organism>
<dbReference type="GO" id="GO:0005524">
    <property type="term" value="F:ATP binding"/>
    <property type="evidence" value="ECO:0007669"/>
    <property type="project" value="UniProtKB-KW"/>
</dbReference>
<keyword evidence="4" id="KW-1185">Reference proteome</keyword>
<dbReference type="Gene3D" id="3.30.565.10">
    <property type="entry name" value="Histidine kinase-like ATPase, C-terminal domain"/>
    <property type="match status" value="1"/>
</dbReference>
<protein>
    <submittedName>
        <fullName evidence="3">ATP-binding protein</fullName>
    </submittedName>
</protein>
<keyword evidence="1" id="KW-0808">Transferase</keyword>
<keyword evidence="1" id="KW-0723">Serine/threonine-protein kinase</keyword>
<evidence type="ECO:0000256" key="1">
    <source>
        <dbReference type="ARBA" id="ARBA00022527"/>
    </source>
</evidence>
<evidence type="ECO:0000259" key="2">
    <source>
        <dbReference type="Pfam" id="PF13581"/>
    </source>
</evidence>
<dbReference type="SUPFAM" id="SSF55874">
    <property type="entry name" value="ATPase domain of HSP90 chaperone/DNA topoisomerase II/histidine kinase"/>
    <property type="match status" value="1"/>
</dbReference>
<evidence type="ECO:0000313" key="4">
    <source>
        <dbReference type="Proteomes" id="UP001500253"/>
    </source>
</evidence>
<dbReference type="Pfam" id="PF13581">
    <property type="entry name" value="HATPase_c_2"/>
    <property type="match status" value="1"/>
</dbReference>
<evidence type="ECO:0000313" key="3">
    <source>
        <dbReference type="EMBL" id="GAA2367915.1"/>
    </source>
</evidence>
<dbReference type="InterPro" id="IPR036890">
    <property type="entry name" value="HATPase_C_sf"/>
</dbReference>
<dbReference type="CDD" id="cd16936">
    <property type="entry name" value="HATPase_RsbW-like"/>
    <property type="match status" value="1"/>
</dbReference>
<name>A0ABN3H370_9ACTN</name>
<dbReference type="PANTHER" id="PTHR35526:SF3">
    <property type="entry name" value="ANTI-SIGMA-F FACTOR RSBW"/>
    <property type="match status" value="1"/>
</dbReference>
<dbReference type="InterPro" id="IPR050267">
    <property type="entry name" value="Anti-sigma-factor_SerPK"/>
</dbReference>
<comment type="caution">
    <text evidence="3">The sequence shown here is derived from an EMBL/GenBank/DDBJ whole genome shotgun (WGS) entry which is preliminary data.</text>
</comment>
<feature type="domain" description="Histidine kinase/HSP90-like ATPase" evidence="2">
    <location>
        <begin position="2"/>
        <end position="96"/>
    </location>
</feature>
<accession>A0ABN3H370</accession>
<dbReference type="Proteomes" id="UP001500253">
    <property type="component" value="Unassembled WGS sequence"/>
</dbReference>
<dbReference type="PANTHER" id="PTHR35526">
    <property type="entry name" value="ANTI-SIGMA-F FACTOR RSBW-RELATED"/>
    <property type="match status" value="1"/>
</dbReference>
<reference evidence="3 4" key="1">
    <citation type="journal article" date="2019" name="Int. J. Syst. Evol. Microbiol.">
        <title>The Global Catalogue of Microorganisms (GCM) 10K type strain sequencing project: providing services to taxonomists for standard genome sequencing and annotation.</title>
        <authorList>
            <consortium name="The Broad Institute Genomics Platform"/>
            <consortium name="The Broad Institute Genome Sequencing Center for Infectious Disease"/>
            <person name="Wu L."/>
            <person name="Ma J."/>
        </authorList>
    </citation>
    <scope>NUCLEOTIDE SEQUENCE [LARGE SCALE GENOMIC DNA]</scope>
    <source>
        <strain evidence="3 4">JCM 4316</strain>
    </source>
</reference>
<dbReference type="EMBL" id="BAAASD010000046">
    <property type="protein sequence ID" value="GAA2367915.1"/>
    <property type="molecule type" value="Genomic_DNA"/>
</dbReference>
<keyword evidence="3" id="KW-0547">Nucleotide-binding</keyword>
<gene>
    <name evidence="3" type="ORF">GCM10010246_71590</name>
</gene>
<sequence length="108" mass="12031">MRAALNTWNLNGDLLDRAQLVVSELVTNSITHSGCKLLRVSVTRYSHYGVRITVTDKSKKQPEPRRPALDDTSGRGLLLVQTMADDWGVTERSFGKSVYADLLVEDPD</sequence>
<keyword evidence="3" id="KW-0067">ATP-binding</keyword>
<keyword evidence="1" id="KW-0418">Kinase</keyword>
<proteinExistence type="predicted"/>